<keyword evidence="1" id="KW-0472">Membrane</keyword>
<keyword evidence="1" id="KW-0812">Transmembrane</keyword>
<protein>
    <submittedName>
        <fullName evidence="2">Uncharacterized protein</fullName>
    </submittedName>
</protein>
<dbReference type="RefSeq" id="WP_009057203.1">
    <property type="nucleotide sequence ID" value="NZ_AJYA01000064.1"/>
</dbReference>
<proteinExistence type="predicted"/>
<feature type="transmembrane region" description="Helical" evidence="1">
    <location>
        <begin position="48"/>
        <end position="65"/>
    </location>
</feature>
<evidence type="ECO:0000313" key="3">
    <source>
        <dbReference type="Proteomes" id="UP000005551"/>
    </source>
</evidence>
<dbReference type="AlphaFoldDB" id="I5BUL6"/>
<dbReference type="STRING" id="1189621.A3SI_18250"/>
<comment type="caution">
    <text evidence="2">The sequence shown here is derived from an EMBL/GenBank/DDBJ whole genome shotgun (WGS) entry which is preliminary data.</text>
</comment>
<reference evidence="2 3" key="1">
    <citation type="submission" date="2012-05" db="EMBL/GenBank/DDBJ databases">
        <title>Genome sequence of Nitritalea halalkaliphila LW7.</title>
        <authorList>
            <person name="Jangir P.K."/>
            <person name="Singh A."/>
            <person name="Shivaji S."/>
            <person name="Sharma R."/>
        </authorList>
    </citation>
    <scope>NUCLEOTIDE SEQUENCE [LARGE SCALE GENOMIC DNA]</scope>
    <source>
        <strain evidence="2 3">LW7</strain>
    </source>
</reference>
<name>I5BUL6_9BACT</name>
<keyword evidence="1" id="KW-1133">Transmembrane helix</keyword>
<accession>I5BUL6</accession>
<keyword evidence="3" id="KW-1185">Reference proteome</keyword>
<dbReference type="EMBL" id="AJYA01000064">
    <property type="protein sequence ID" value="EIM73268.1"/>
    <property type="molecule type" value="Genomic_DNA"/>
</dbReference>
<gene>
    <name evidence="2" type="ORF">A3SI_18250</name>
</gene>
<organism evidence="2 3">
    <name type="scientific">Nitritalea halalkaliphila LW7</name>
    <dbReference type="NCBI Taxonomy" id="1189621"/>
    <lineage>
        <taxon>Bacteria</taxon>
        <taxon>Pseudomonadati</taxon>
        <taxon>Bacteroidota</taxon>
        <taxon>Cytophagia</taxon>
        <taxon>Cytophagales</taxon>
        <taxon>Cyclobacteriaceae</taxon>
        <taxon>Nitritalea</taxon>
    </lineage>
</organism>
<feature type="transmembrane region" description="Helical" evidence="1">
    <location>
        <begin position="22"/>
        <end position="42"/>
    </location>
</feature>
<evidence type="ECO:0000256" key="1">
    <source>
        <dbReference type="SAM" id="Phobius"/>
    </source>
</evidence>
<evidence type="ECO:0000313" key="2">
    <source>
        <dbReference type="EMBL" id="EIM73268.1"/>
    </source>
</evidence>
<dbReference type="Proteomes" id="UP000005551">
    <property type="component" value="Unassembled WGS sequence"/>
</dbReference>
<sequence>MKSLTAPLSPPSLRRSASWRQLAWYGFLVAVFLLPLDSSPFFPLNNQYRPLSFFFLLPAAFAFLLDRQWSRHDLWVA</sequence>